<comment type="caution">
    <text evidence="3">The sequence shown here is derived from an EMBL/GenBank/DDBJ whole genome shotgun (WGS) entry which is preliminary data.</text>
</comment>
<organism evidence="3 4">
    <name type="scientific">Acanthopleuribacter pedis</name>
    <dbReference type="NCBI Taxonomy" id="442870"/>
    <lineage>
        <taxon>Bacteria</taxon>
        <taxon>Pseudomonadati</taxon>
        <taxon>Acidobacteriota</taxon>
        <taxon>Holophagae</taxon>
        <taxon>Acanthopleuribacterales</taxon>
        <taxon>Acanthopleuribacteraceae</taxon>
        <taxon>Acanthopleuribacter</taxon>
    </lineage>
</organism>
<evidence type="ECO:0000259" key="2">
    <source>
        <dbReference type="PROSITE" id="PS50213"/>
    </source>
</evidence>
<protein>
    <submittedName>
        <fullName evidence="3">Fasciclin domain-containing protein</fullName>
    </submittedName>
</protein>
<dbReference type="SUPFAM" id="SSF82153">
    <property type="entry name" value="FAS1 domain"/>
    <property type="match status" value="2"/>
</dbReference>
<evidence type="ECO:0000313" key="3">
    <source>
        <dbReference type="EMBL" id="MBO1317432.1"/>
    </source>
</evidence>
<dbReference type="PANTHER" id="PTHR10900:SF77">
    <property type="entry name" value="FI19380P1"/>
    <property type="match status" value="1"/>
</dbReference>
<feature type="chain" id="PRO_5035290942" evidence="1">
    <location>
        <begin position="22"/>
        <end position="322"/>
    </location>
</feature>
<dbReference type="InterPro" id="IPR050904">
    <property type="entry name" value="Adhesion/Biosynth-related"/>
</dbReference>
<dbReference type="SMART" id="SM00554">
    <property type="entry name" value="FAS1"/>
    <property type="match status" value="2"/>
</dbReference>
<dbReference type="Proteomes" id="UP000664417">
    <property type="component" value="Unassembled WGS sequence"/>
</dbReference>
<dbReference type="GO" id="GO:0005615">
    <property type="term" value="C:extracellular space"/>
    <property type="evidence" value="ECO:0007669"/>
    <property type="project" value="TreeGrafter"/>
</dbReference>
<feature type="domain" description="FAS1" evidence="2">
    <location>
        <begin position="187"/>
        <end position="319"/>
    </location>
</feature>
<dbReference type="FunFam" id="2.30.180.10:FF:000014">
    <property type="entry name" value="Stabilin 1"/>
    <property type="match status" value="1"/>
</dbReference>
<dbReference type="Pfam" id="PF02469">
    <property type="entry name" value="Fasciclin"/>
    <property type="match status" value="2"/>
</dbReference>
<dbReference type="AlphaFoldDB" id="A0A8J7U1E2"/>
<feature type="domain" description="FAS1" evidence="2">
    <location>
        <begin position="52"/>
        <end position="183"/>
    </location>
</feature>
<gene>
    <name evidence="3" type="ORF">J3U88_03100</name>
</gene>
<dbReference type="Gene3D" id="2.30.180.10">
    <property type="entry name" value="FAS1 domain"/>
    <property type="match status" value="2"/>
</dbReference>
<evidence type="ECO:0000256" key="1">
    <source>
        <dbReference type="SAM" id="SignalP"/>
    </source>
</evidence>
<proteinExistence type="predicted"/>
<dbReference type="RefSeq" id="WP_207856668.1">
    <property type="nucleotide sequence ID" value="NZ_JAFREP010000002.1"/>
</dbReference>
<dbReference type="InterPro" id="IPR036378">
    <property type="entry name" value="FAS1_dom_sf"/>
</dbReference>
<dbReference type="PROSITE" id="PS50213">
    <property type="entry name" value="FAS1"/>
    <property type="match status" value="2"/>
</dbReference>
<reference evidence="3" key="1">
    <citation type="submission" date="2021-03" db="EMBL/GenBank/DDBJ databases">
        <authorList>
            <person name="Wang G."/>
        </authorList>
    </citation>
    <scope>NUCLEOTIDE SEQUENCE</scope>
    <source>
        <strain evidence="3">KCTC 12899</strain>
    </source>
</reference>
<dbReference type="FunFam" id="2.30.180.10:FF:000032">
    <property type="entry name" value="Fasciclin domain-containing protein, putative"/>
    <property type="match status" value="1"/>
</dbReference>
<name>A0A8J7U1E2_9BACT</name>
<keyword evidence="1" id="KW-0732">Signal</keyword>
<sequence length="322" mass="34494">MRMFLFLSLASLFLSAPSLEAQCGSKKTAHQAYKQHTERQTVAYHDNHRTHRPDLVETALANGNFKTLTTALGSAGLVSALQAKGPFTVFAPSDAAFDKLPAGTVQSLLRPENREALTAILTYHVVKGAYNAERVTRQSGAATLNGQRLPFDTASGVRVGRASVVQADIHTANGIIHVIDEVLLPSDQNLVQVAAGTGDFETLIAAAKAAQLDGLLANQGPFTVFAPTDDAFAKLPKGTVQNLLKPENRNQLAEILKYHVVKGRVFADEAVGVGSAHAVNGDDLQFRLREGRLNVNQAKIVASDVQAQNGVIHIIDRVLLPN</sequence>
<dbReference type="InterPro" id="IPR000782">
    <property type="entry name" value="FAS1_domain"/>
</dbReference>
<dbReference type="EMBL" id="JAFREP010000002">
    <property type="protein sequence ID" value="MBO1317432.1"/>
    <property type="molecule type" value="Genomic_DNA"/>
</dbReference>
<evidence type="ECO:0000313" key="4">
    <source>
        <dbReference type="Proteomes" id="UP000664417"/>
    </source>
</evidence>
<feature type="signal peptide" evidence="1">
    <location>
        <begin position="1"/>
        <end position="21"/>
    </location>
</feature>
<keyword evidence="4" id="KW-1185">Reference proteome</keyword>
<dbReference type="PANTHER" id="PTHR10900">
    <property type="entry name" value="PERIOSTIN-RELATED"/>
    <property type="match status" value="1"/>
</dbReference>
<accession>A0A8J7U1E2</accession>